<evidence type="ECO:0000256" key="3">
    <source>
        <dbReference type="ARBA" id="ARBA00022801"/>
    </source>
</evidence>
<reference evidence="7" key="1">
    <citation type="submission" date="2016-10" db="EMBL/GenBank/DDBJ databases">
        <title>Genome sequence of Streptomyces mangrovisoli MUSC 149.</title>
        <authorList>
            <person name="Lee L.-H."/>
            <person name="Ser H.-L."/>
        </authorList>
    </citation>
    <scope>NUCLEOTIDE SEQUENCE [LARGE SCALE GENOMIC DNA]</scope>
    <source>
        <strain evidence="7">MUSC 149</strain>
    </source>
</reference>
<dbReference type="GO" id="GO:0009253">
    <property type="term" value="P:peptidoglycan catabolic process"/>
    <property type="evidence" value="ECO:0007669"/>
    <property type="project" value="InterPro"/>
</dbReference>
<dbReference type="GO" id="GO:0008745">
    <property type="term" value="F:N-acetylmuramoyl-L-alanine amidase activity"/>
    <property type="evidence" value="ECO:0007669"/>
    <property type="project" value="UniProtKB-EC"/>
</dbReference>
<evidence type="ECO:0000256" key="5">
    <source>
        <dbReference type="SAM" id="SignalP"/>
    </source>
</evidence>
<evidence type="ECO:0000259" key="6">
    <source>
        <dbReference type="SMART" id="SM00644"/>
    </source>
</evidence>
<dbReference type="Proteomes" id="UP000034196">
    <property type="component" value="Unassembled WGS sequence"/>
</dbReference>
<keyword evidence="3" id="KW-0378">Hydrolase</keyword>
<dbReference type="STRING" id="1428628.WN71_030970"/>
<evidence type="ECO:0000313" key="7">
    <source>
        <dbReference type="EMBL" id="OIJ64078.1"/>
    </source>
</evidence>
<dbReference type="CDD" id="cd06583">
    <property type="entry name" value="PGRP"/>
    <property type="match status" value="1"/>
</dbReference>
<protein>
    <recommendedName>
        <fullName evidence="2">N-acetylmuramoyl-L-alanine amidase</fullName>
        <ecNumber evidence="2">3.5.1.28</ecNumber>
    </recommendedName>
</protein>
<dbReference type="GO" id="GO:0071555">
    <property type="term" value="P:cell wall organization"/>
    <property type="evidence" value="ECO:0007669"/>
    <property type="project" value="UniProtKB-KW"/>
</dbReference>
<dbReference type="Gene3D" id="1.10.530.10">
    <property type="match status" value="1"/>
</dbReference>
<dbReference type="PANTHER" id="PTHR30417:SF1">
    <property type="entry name" value="N-ACETYLMURAMOYL-L-ALANINE AMIDASE AMID"/>
    <property type="match status" value="1"/>
</dbReference>
<feature type="domain" description="N-acetylmuramoyl-L-alanine amidase" evidence="6">
    <location>
        <begin position="281"/>
        <end position="422"/>
    </location>
</feature>
<dbReference type="AlphaFoldDB" id="A0A1J4NSF9"/>
<keyword evidence="8" id="KW-1185">Reference proteome</keyword>
<feature type="signal peptide" evidence="5">
    <location>
        <begin position="1"/>
        <end position="20"/>
    </location>
</feature>
<dbReference type="SUPFAM" id="SSF55846">
    <property type="entry name" value="N-acetylmuramoyl-L-alanine amidase-like"/>
    <property type="match status" value="1"/>
</dbReference>
<evidence type="ECO:0000313" key="8">
    <source>
        <dbReference type="Proteomes" id="UP000034196"/>
    </source>
</evidence>
<dbReference type="InterPro" id="IPR023346">
    <property type="entry name" value="Lysozyme-like_dom_sf"/>
</dbReference>
<evidence type="ECO:0000256" key="2">
    <source>
        <dbReference type="ARBA" id="ARBA00011901"/>
    </source>
</evidence>
<evidence type="ECO:0000256" key="4">
    <source>
        <dbReference type="ARBA" id="ARBA00023316"/>
    </source>
</evidence>
<keyword evidence="4" id="KW-0961">Cell wall biogenesis/degradation</keyword>
<dbReference type="EC" id="3.5.1.28" evidence="2"/>
<sequence length="662" mass="70227">MDRRLRMVAASAALAMAATAGMTAPAGASTATADGRRLQRQFDAAAAEFGVPDAVLLAVSYQESRWESHQGRPSTTGNYGVFGLTGVTKADLNAARATHRVRPPGVAAEQGAPAARPVTDSPALHLLDAAARLIGRPARQLRADSAQNIRGAAALLARYQREEGAPASADPARWRAAVARFGRGGLPQDGAEGAGTGRVFAHRVYATLRDGVTRTTSDGQLIVLRPHSELPPDQDALGLGTGSGQAAAGQTPECPAGLECDFTPAAYALTDPDDPTSYGNYNPANRPADGQTIRYIVIHDTESDYDGAIASFQNPREQACAHYLVRSSDGHVTQLVHTKDIAWQAGNKTVNMHGIGIEHEGFAVPTDRPTWYSEQLYESSAELVRYLAARFGVPLDREHIIGHEDVPGPTQGAISDMHWDPGTFWDWSHYLELLGAPIPAGSGTPPRPGDTVTIAPPFDATNQPQVSGVAARPENFVYLRTRPAADAPLINDGTTKADDWSDKAVTGTRYVVAEQQGDWTAIWYDGQKAWFLNAGGHTARTHPGDAPGGPVVLTPRAGLASIPVYGRAFPEAAAYTPYPAIKAPAVEPLDATIPAGQAYVAGDPVAHPADYFYDENINGDAPDDRTLVVGKDTYYSIRYNHRLAFLKAADVQATAAQAATSG</sequence>
<dbReference type="GO" id="GO:0009254">
    <property type="term" value="P:peptidoglycan turnover"/>
    <property type="evidence" value="ECO:0007669"/>
    <property type="project" value="TreeGrafter"/>
</dbReference>
<proteinExistence type="predicted"/>
<dbReference type="FunFam" id="3.40.80.10:FF:000006">
    <property type="entry name" value="N-acetylmuramoyl-L-alanine amidase"/>
    <property type="match status" value="1"/>
</dbReference>
<dbReference type="SUPFAM" id="SSF53955">
    <property type="entry name" value="Lysozyme-like"/>
    <property type="match status" value="1"/>
</dbReference>
<dbReference type="EMBL" id="LAVA02000089">
    <property type="protein sequence ID" value="OIJ64078.1"/>
    <property type="molecule type" value="Genomic_DNA"/>
</dbReference>
<dbReference type="InterPro" id="IPR002502">
    <property type="entry name" value="Amidase_domain"/>
</dbReference>
<comment type="catalytic activity">
    <reaction evidence="1">
        <text>Hydrolyzes the link between N-acetylmuramoyl residues and L-amino acid residues in certain cell-wall glycopeptides.</text>
        <dbReference type="EC" id="3.5.1.28"/>
    </reaction>
</comment>
<dbReference type="SMART" id="SM00644">
    <property type="entry name" value="Ami_2"/>
    <property type="match status" value="1"/>
</dbReference>
<name>A0A1J4NSF9_9ACTN</name>
<organism evidence="7 8">
    <name type="scientific">Streptomyces mangrovisoli</name>
    <dbReference type="NCBI Taxonomy" id="1428628"/>
    <lineage>
        <taxon>Bacteria</taxon>
        <taxon>Bacillati</taxon>
        <taxon>Actinomycetota</taxon>
        <taxon>Actinomycetes</taxon>
        <taxon>Kitasatosporales</taxon>
        <taxon>Streptomycetaceae</taxon>
        <taxon>Streptomyces</taxon>
    </lineage>
</organism>
<dbReference type="Gene3D" id="3.40.80.10">
    <property type="entry name" value="Peptidoglycan recognition protein-like"/>
    <property type="match status" value="1"/>
</dbReference>
<evidence type="ECO:0000256" key="1">
    <source>
        <dbReference type="ARBA" id="ARBA00001561"/>
    </source>
</evidence>
<dbReference type="InterPro" id="IPR036505">
    <property type="entry name" value="Amidase/PGRP_sf"/>
</dbReference>
<accession>A0A1J4NSF9</accession>
<dbReference type="PANTHER" id="PTHR30417">
    <property type="entry name" value="N-ACETYLMURAMOYL-L-ALANINE AMIDASE AMID"/>
    <property type="match status" value="1"/>
</dbReference>
<keyword evidence="5" id="KW-0732">Signal</keyword>
<feature type="chain" id="PRO_5038698294" description="N-acetylmuramoyl-L-alanine amidase" evidence="5">
    <location>
        <begin position="21"/>
        <end position="662"/>
    </location>
</feature>
<dbReference type="InterPro" id="IPR051206">
    <property type="entry name" value="NAMLAA_amidase_2"/>
</dbReference>
<dbReference type="Pfam" id="PF01510">
    <property type="entry name" value="Amidase_2"/>
    <property type="match status" value="1"/>
</dbReference>
<gene>
    <name evidence="7" type="ORF">WN71_030970</name>
</gene>
<comment type="caution">
    <text evidence="7">The sequence shown here is derived from an EMBL/GenBank/DDBJ whole genome shotgun (WGS) entry which is preliminary data.</text>
</comment>